<feature type="domain" description="FYVE-type" evidence="10">
    <location>
        <begin position="498"/>
        <end position="557"/>
    </location>
</feature>
<feature type="compositionally biased region" description="Low complexity" evidence="7">
    <location>
        <begin position="707"/>
        <end position="757"/>
    </location>
</feature>
<dbReference type="SUPFAM" id="SSF57903">
    <property type="entry name" value="FYVE/PHD zinc finger"/>
    <property type="match status" value="1"/>
</dbReference>
<feature type="domain" description="PH" evidence="8">
    <location>
        <begin position="598"/>
        <end position="696"/>
    </location>
</feature>
<keyword evidence="5" id="KW-0206">Cytoskeleton</keyword>
<dbReference type="EMBL" id="AMQM01005709">
    <property type="status" value="NOT_ANNOTATED_CDS"/>
    <property type="molecule type" value="Genomic_DNA"/>
</dbReference>
<dbReference type="EMBL" id="AMQM01005708">
    <property type="status" value="NOT_ANNOTATED_CDS"/>
    <property type="molecule type" value="Genomic_DNA"/>
</dbReference>
<organism evidence="12 13">
    <name type="scientific">Helobdella robusta</name>
    <name type="common">Californian leech</name>
    <dbReference type="NCBI Taxonomy" id="6412"/>
    <lineage>
        <taxon>Eukaryota</taxon>
        <taxon>Metazoa</taxon>
        <taxon>Spiralia</taxon>
        <taxon>Lophotrochozoa</taxon>
        <taxon>Annelida</taxon>
        <taxon>Clitellata</taxon>
        <taxon>Hirudinea</taxon>
        <taxon>Rhynchobdellida</taxon>
        <taxon>Glossiphoniidae</taxon>
        <taxon>Helobdella</taxon>
    </lineage>
</organism>
<feature type="compositionally biased region" description="Low complexity" evidence="7">
    <location>
        <begin position="122"/>
        <end position="147"/>
    </location>
</feature>
<evidence type="ECO:0000313" key="13">
    <source>
        <dbReference type="Proteomes" id="UP000015101"/>
    </source>
</evidence>
<dbReference type="OrthoDB" id="660555at2759"/>
<dbReference type="EMBL" id="AMQM01005707">
    <property type="status" value="NOT_ANNOTATED_CDS"/>
    <property type="molecule type" value="Genomic_DNA"/>
</dbReference>
<evidence type="ECO:0000256" key="4">
    <source>
        <dbReference type="ARBA" id="ARBA00022833"/>
    </source>
</evidence>
<dbReference type="CTD" id="20212396"/>
<evidence type="ECO:0000259" key="9">
    <source>
        <dbReference type="PROSITE" id="PS50010"/>
    </source>
</evidence>
<proteinExistence type="predicted"/>
<evidence type="ECO:0000256" key="6">
    <source>
        <dbReference type="PROSITE-ProRule" id="PRU00091"/>
    </source>
</evidence>
<sequence length="772" mass="86697">MPSAYRNSFTTEDVENFGSRPSLKLSLHNLQSKPIIKAKPKYRNAAILLNNNNNNNNNNCNNNNNNNNNNKNGISYNNSVKSIGNKIPGNNYINPSNHKKNNDNNNNNNKTVDDGNSDDGDVSSGGESSLNAAAKTSSAAATSSPSSFLQSRQIREKLFSRGDDEFDKKGGEVTAATSTTTAVAENGITARDGDNDDDAENNNNNFCNNNNNSNNNNYNNDNDDDSFSDFDDVSDFDEYDDDEQTGPSPSSPLDSNHHPLIADEYKKSFNVARELVQTEVFYVQKLHLIDQMEIIKSNRQHRFMPAELIPHIFSNVKSIYEFHNDCLLPELTKSLDLWKSGVLVFQFFTFWIFSTLEPTMGAKIRKVAPYLKMYTVYVTNFTNATNLITALCAKSEKFNSVLQSLSDKFKKILDVCESIVGGNHENLVTTTREFVKEGRITKLSARDGSMLDRYIFLAIHGAINQLIRKERTRDELFIEKTYSTSEELGKRAPKWVKDQDTSMCMICCVKFHTFRRRHHCRACGKVVCSVCSAYKLRIDYDKNHYNRVCYICYQALLNNSNGDGVSGSSSVHFSSGTIRLPHRHKGPSALELKTSEGQPRLSGPVYFSWDRKGWSKRWATLHYNCALYVYKAKKDNQAEFSLPLPGYTIEPLTSDDLLRSNCFRVFHGQLPKVYFFSIDDKTVFDKWVSDLDLATKVQLPPPPPLPQQQQTSITTSSSSPTVLEQPLSSSSSTLSLSLSSSPYVLPSSSSPSCHSPSNNNLTDKLYDIPEQE</sequence>
<dbReference type="Pfam" id="PF01363">
    <property type="entry name" value="FYVE"/>
    <property type="match status" value="1"/>
</dbReference>
<dbReference type="eggNOG" id="KOG4424">
    <property type="taxonomic scope" value="Eukaryota"/>
</dbReference>
<dbReference type="Proteomes" id="UP000015101">
    <property type="component" value="Unassembled WGS sequence"/>
</dbReference>
<evidence type="ECO:0000256" key="1">
    <source>
        <dbReference type="ARBA" id="ARBA00004245"/>
    </source>
</evidence>
<dbReference type="PROSITE" id="PS50010">
    <property type="entry name" value="DH_2"/>
    <property type="match status" value="1"/>
</dbReference>
<dbReference type="RefSeq" id="XP_009022122.1">
    <property type="nucleotide sequence ID" value="XM_009023874.1"/>
</dbReference>
<dbReference type="InterPro" id="IPR013083">
    <property type="entry name" value="Znf_RING/FYVE/PHD"/>
</dbReference>
<reference evidence="13" key="1">
    <citation type="submission" date="2012-12" db="EMBL/GenBank/DDBJ databases">
        <authorList>
            <person name="Hellsten U."/>
            <person name="Grimwood J."/>
            <person name="Chapman J.A."/>
            <person name="Shapiro H."/>
            <person name="Aerts A."/>
            <person name="Otillar R.P."/>
            <person name="Terry A.Y."/>
            <person name="Boore J.L."/>
            <person name="Simakov O."/>
            <person name="Marletaz F."/>
            <person name="Cho S.-J."/>
            <person name="Edsinger-Gonzales E."/>
            <person name="Havlak P."/>
            <person name="Kuo D.-H."/>
            <person name="Larsson T."/>
            <person name="Lv J."/>
            <person name="Arendt D."/>
            <person name="Savage R."/>
            <person name="Osoegawa K."/>
            <person name="de Jong P."/>
            <person name="Lindberg D.R."/>
            <person name="Seaver E.C."/>
            <person name="Weisblat D.A."/>
            <person name="Putnam N.H."/>
            <person name="Grigoriev I.V."/>
            <person name="Rokhsar D.S."/>
        </authorList>
    </citation>
    <scope>NUCLEOTIDE SEQUENCE</scope>
</reference>
<protein>
    <recommendedName>
        <fullName evidence="14">FYVE-type domain-containing protein</fullName>
    </recommendedName>
</protein>
<dbReference type="PROSITE" id="PS50003">
    <property type="entry name" value="PH_DOMAIN"/>
    <property type="match status" value="1"/>
</dbReference>
<feature type="compositionally biased region" description="Polar residues" evidence="7">
    <location>
        <begin position="73"/>
        <end position="82"/>
    </location>
</feature>
<feature type="region of interest" description="Disordered" evidence="7">
    <location>
        <begin position="698"/>
        <end position="772"/>
    </location>
</feature>
<dbReference type="EMBL" id="KB097070">
    <property type="protein sequence ID" value="ESN99764.1"/>
    <property type="molecule type" value="Genomic_DNA"/>
</dbReference>
<name>T1FUA0_HELRO</name>
<evidence type="ECO:0000256" key="3">
    <source>
        <dbReference type="ARBA" id="ARBA00022771"/>
    </source>
</evidence>
<dbReference type="InterPro" id="IPR000306">
    <property type="entry name" value="Znf_FYVE"/>
</dbReference>
<dbReference type="PANTHER" id="PTHR39490">
    <property type="entry name" value="ARRESTIN DOMAIN-CONTAINING PROTEIN D"/>
    <property type="match status" value="1"/>
</dbReference>
<dbReference type="SUPFAM" id="SSF50729">
    <property type="entry name" value="PH domain-like"/>
    <property type="match status" value="1"/>
</dbReference>
<dbReference type="Pfam" id="PF00169">
    <property type="entry name" value="PH"/>
    <property type="match status" value="1"/>
</dbReference>
<feature type="compositionally biased region" description="Low complexity" evidence="7">
    <location>
        <begin position="50"/>
        <end position="72"/>
    </location>
</feature>
<dbReference type="GeneID" id="20212396"/>
<keyword evidence="4" id="KW-0862">Zinc</keyword>
<dbReference type="InterPro" id="IPR001849">
    <property type="entry name" value="PH_domain"/>
</dbReference>
<dbReference type="PROSITE" id="PS50178">
    <property type="entry name" value="ZF_FYVE"/>
    <property type="match status" value="1"/>
</dbReference>
<evidence type="ECO:0000259" key="8">
    <source>
        <dbReference type="PROSITE" id="PS50003"/>
    </source>
</evidence>
<dbReference type="SMART" id="SM00064">
    <property type="entry name" value="FYVE"/>
    <property type="match status" value="1"/>
</dbReference>
<dbReference type="InterPro" id="IPR035899">
    <property type="entry name" value="DBL_dom_sf"/>
</dbReference>
<dbReference type="Pfam" id="PF00621">
    <property type="entry name" value="RhoGEF"/>
    <property type="match status" value="1"/>
</dbReference>
<feature type="domain" description="DH" evidence="9">
    <location>
        <begin position="267"/>
        <end position="403"/>
    </location>
</feature>
<feature type="compositionally biased region" description="Low complexity" evidence="7">
    <location>
        <begin position="201"/>
        <end position="220"/>
    </location>
</feature>
<evidence type="ECO:0000256" key="7">
    <source>
        <dbReference type="SAM" id="MobiDB-lite"/>
    </source>
</evidence>
<reference evidence="11 13" key="2">
    <citation type="journal article" date="2013" name="Nature">
        <title>Insights into bilaterian evolution from three spiralian genomes.</title>
        <authorList>
            <person name="Simakov O."/>
            <person name="Marletaz F."/>
            <person name="Cho S.J."/>
            <person name="Edsinger-Gonzales E."/>
            <person name="Havlak P."/>
            <person name="Hellsten U."/>
            <person name="Kuo D.H."/>
            <person name="Larsson T."/>
            <person name="Lv J."/>
            <person name="Arendt D."/>
            <person name="Savage R."/>
            <person name="Osoegawa K."/>
            <person name="de Jong P."/>
            <person name="Grimwood J."/>
            <person name="Chapman J.A."/>
            <person name="Shapiro H."/>
            <person name="Aerts A."/>
            <person name="Otillar R.P."/>
            <person name="Terry A.Y."/>
            <person name="Boore J.L."/>
            <person name="Grigoriev I.V."/>
            <person name="Lindberg D.R."/>
            <person name="Seaver E.C."/>
            <person name="Weisblat D.A."/>
            <person name="Putnam N.H."/>
            <person name="Rokhsar D.S."/>
        </authorList>
    </citation>
    <scope>NUCLEOTIDE SEQUENCE</scope>
</reference>
<dbReference type="GO" id="GO:0005085">
    <property type="term" value="F:guanyl-nucleotide exchange factor activity"/>
    <property type="evidence" value="ECO:0007669"/>
    <property type="project" value="InterPro"/>
</dbReference>
<reference evidence="12" key="3">
    <citation type="submission" date="2015-06" db="UniProtKB">
        <authorList>
            <consortium name="EnsemblMetazoa"/>
        </authorList>
    </citation>
    <scope>IDENTIFICATION</scope>
</reference>
<feature type="compositionally biased region" description="Polar residues" evidence="7">
    <location>
        <begin position="245"/>
        <end position="254"/>
    </location>
</feature>
<dbReference type="InterPro" id="IPR000219">
    <property type="entry name" value="DH_dom"/>
</dbReference>
<feature type="compositionally biased region" description="Low complexity" evidence="7">
    <location>
        <begin position="173"/>
        <end position="184"/>
    </location>
</feature>
<dbReference type="Gene3D" id="1.20.900.10">
    <property type="entry name" value="Dbl homology (DH) domain"/>
    <property type="match status" value="1"/>
</dbReference>
<feature type="compositionally biased region" description="Basic and acidic residues" evidence="7">
    <location>
        <begin position="153"/>
        <end position="171"/>
    </location>
</feature>
<evidence type="ECO:0008006" key="14">
    <source>
        <dbReference type="Google" id="ProtNLM"/>
    </source>
</evidence>
<dbReference type="InterPro" id="IPR017455">
    <property type="entry name" value="Znf_FYVE-rel"/>
</dbReference>
<dbReference type="SUPFAM" id="SSF48065">
    <property type="entry name" value="DBL homology domain (DH-domain)"/>
    <property type="match status" value="1"/>
</dbReference>
<keyword evidence="13" id="KW-1185">Reference proteome</keyword>
<evidence type="ECO:0000259" key="10">
    <source>
        <dbReference type="PROSITE" id="PS50178"/>
    </source>
</evidence>
<dbReference type="PANTHER" id="PTHR39490:SF13">
    <property type="entry name" value="FYVE-TYPE DOMAIN-CONTAINING PROTEIN"/>
    <property type="match status" value="1"/>
</dbReference>
<evidence type="ECO:0000313" key="12">
    <source>
        <dbReference type="EnsemblMetazoa" id="HelroP192780"/>
    </source>
</evidence>
<evidence type="ECO:0000256" key="2">
    <source>
        <dbReference type="ARBA" id="ARBA00022723"/>
    </source>
</evidence>
<dbReference type="GO" id="GO:0005856">
    <property type="term" value="C:cytoskeleton"/>
    <property type="evidence" value="ECO:0007669"/>
    <property type="project" value="UniProtKB-SubCell"/>
</dbReference>
<accession>T1FUA0</accession>
<evidence type="ECO:0000313" key="11">
    <source>
        <dbReference type="EMBL" id="ESN99764.1"/>
    </source>
</evidence>
<dbReference type="KEGG" id="hro:HELRODRAFT_192780"/>
<dbReference type="Gene3D" id="2.30.29.30">
    <property type="entry name" value="Pleckstrin-homology domain (PH domain)/Phosphotyrosine-binding domain (PTB)"/>
    <property type="match status" value="2"/>
</dbReference>
<dbReference type="AlphaFoldDB" id="T1FUA0"/>
<dbReference type="InterPro" id="IPR011993">
    <property type="entry name" value="PH-like_dom_sf"/>
</dbReference>
<keyword evidence="3 6" id="KW-0863">Zinc-finger</keyword>
<dbReference type="HOGENOM" id="CLU_362184_0_0_1"/>
<comment type="subcellular location">
    <subcellularLocation>
        <location evidence="1">Cytoplasm</location>
        <location evidence="1">Cytoskeleton</location>
    </subcellularLocation>
</comment>
<dbReference type="InterPro" id="IPR052113">
    <property type="entry name" value="FYVE-type_Zinc_Finger"/>
</dbReference>
<dbReference type="EMBL" id="AMQM01005710">
    <property type="status" value="NOT_ANNOTATED_CDS"/>
    <property type="molecule type" value="Genomic_DNA"/>
</dbReference>
<dbReference type="SMART" id="SM00325">
    <property type="entry name" value="RhoGEF"/>
    <property type="match status" value="1"/>
</dbReference>
<dbReference type="SMART" id="SM00233">
    <property type="entry name" value="PH"/>
    <property type="match status" value="1"/>
</dbReference>
<gene>
    <name evidence="12" type="primary">20212396</name>
    <name evidence="11" type="ORF">HELRODRAFT_192780</name>
</gene>
<evidence type="ECO:0000256" key="5">
    <source>
        <dbReference type="ARBA" id="ARBA00023212"/>
    </source>
</evidence>
<dbReference type="InParanoid" id="T1FUA0"/>
<feature type="region of interest" description="Disordered" evidence="7">
    <location>
        <begin position="49"/>
        <end position="257"/>
    </location>
</feature>
<feature type="compositionally biased region" description="Acidic residues" evidence="7">
    <location>
        <begin position="221"/>
        <end position="244"/>
    </location>
</feature>
<dbReference type="GO" id="GO:0008270">
    <property type="term" value="F:zinc ion binding"/>
    <property type="evidence" value="ECO:0007669"/>
    <property type="project" value="UniProtKB-KW"/>
</dbReference>
<dbReference type="EnsemblMetazoa" id="HelroT192780">
    <property type="protein sequence ID" value="HelroP192780"/>
    <property type="gene ID" value="HelroG192780"/>
</dbReference>
<keyword evidence="5" id="KW-0963">Cytoplasm</keyword>
<keyword evidence="2" id="KW-0479">Metal-binding</keyword>
<dbReference type="InterPro" id="IPR011011">
    <property type="entry name" value="Znf_FYVE_PHD"/>
</dbReference>
<dbReference type="Gene3D" id="3.30.40.10">
    <property type="entry name" value="Zinc/RING finger domain, C3HC4 (zinc finger)"/>
    <property type="match status" value="1"/>
</dbReference>